<organism evidence="9 10">
    <name type="scientific">Coccidioides posadasii RMSCC 3488</name>
    <dbReference type="NCBI Taxonomy" id="454284"/>
    <lineage>
        <taxon>Eukaryota</taxon>
        <taxon>Fungi</taxon>
        <taxon>Dikarya</taxon>
        <taxon>Ascomycota</taxon>
        <taxon>Pezizomycotina</taxon>
        <taxon>Eurotiomycetes</taxon>
        <taxon>Eurotiomycetidae</taxon>
        <taxon>Onygenales</taxon>
        <taxon>Onygenaceae</taxon>
        <taxon>Coccidioides</taxon>
    </lineage>
</organism>
<name>A0A0J6I4W5_COCPO</name>
<dbReference type="GO" id="GO:0005730">
    <property type="term" value="C:nucleolus"/>
    <property type="evidence" value="ECO:0007669"/>
    <property type="project" value="UniProtKB-SubCell"/>
</dbReference>
<dbReference type="Pfam" id="PF09420">
    <property type="entry name" value="Nop16"/>
    <property type="match status" value="1"/>
</dbReference>
<evidence type="ECO:0000256" key="7">
    <source>
        <dbReference type="ARBA" id="ARBA00023274"/>
    </source>
</evidence>
<evidence type="ECO:0000313" key="10">
    <source>
        <dbReference type="Proteomes" id="UP000054567"/>
    </source>
</evidence>
<evidence type="ECO:0000313" key="9">
    <source>
        <dbReference type="EMBL" id="KMM66432.1"/>
    </source>
</evidence>
<evidence type="ECO:0000256" key="5">
    <source>
        <dbReference type="ARBA" id="ARBA00015522"/>
    </source>
</evidence>
<dbReference type="AlphaFoldDB" id="A0A0J6I4W5"/>
<evidence type="ECO:0000256" key="1">
    <source>
        <dbReference type="ARBA" id="ARBA00002889"/>
    </source>
</evidence>
<protein>
    <recommendedName>
        <fullName evidence="5">Nucleolar protein 16</fullName>
    </recommendedName>
</protein>
<dbReference type="VEuPathDB" id="FungiDB:CPAG_02771"/>
<comment type="subunit">
    <text evidence="4">Component of the pre-66S ribosomal particle.</text>
</comment>
<accession>A0A0J6I4W5</accession>
<feature type="region of interest" description="Disordered" evidence="8">
    <location>
        <begin position="167"/>
        <end position="189"/>
    </location>
</feature>
<feature type="region of interest" description="Disordered" evidence="8">
    <location>
        <begin position="116"/>
        <end position="145"/>
    </location>
</feature>
<evidence type="ECO:0000256" key="4">
    <source>
        <dbReference type="ARBA" id="ARBA00011187"/>
    </source>
</evidence>
<reference evidence="10" key="2">
    <citation type="journal article" date="2009" name="Genome Res.">
        <title>Comparative genomic analyses of the human fungal pathogens Coccidioides and their relatives.</title>
        <authorList>
            <person name="Sharpton T.J."/>
            <person name="Stajich J.E."/>
            <person name="Rounsley S.D."/>
            <person name="Gardner M.J."/>
            <person name="Wortman J.R."/>
            <person name="Jordar V.S."/>
            <person name="Maiti R."/>
            <person name="Kodira C.D."/>
            <person name="Neafsey D.E."/>
            <person name="Zeng Q."/>
            <person name="Hung C.-Y."/>
            <person name="McMahan C."/>
            <person name="Muszewska A."/>
            <person name="Grynberg M."/>
            <person name="Mandel M.A."/>
            <person name="Kellner E.M."/>
            <person name="Barker B.M."/>
            <person name="Galgiani J.N."/>
            <person name="Orbach M.J."/>
            <person name="Kirkland T.N."/>
            <person name="Cole G.T."/>
            <person name="Henn M.R."/>
            <person name="Birren B.W."/>
            <person name="Taylor J.W."/>
        </authorList>
    </citation>
    <scope>NUCLEOTIDE SEQUENCE [LARGE SCALE GENOMIC DNA]</scope>
    <source>
        <strain evidence="10">RMSCC 3488</strain>
    </source>
</reference>
<dbReference type="OrthoDB" id="285729at2759"/>
<gene>
    <name evidence="9" type="ORF">CPAG_02771</name>
</gene>
<feature type="region of interest" description="Disordered" evidence="8">
    <location>
        <begin position="207"/>
        <end position="235"/>
    </location>
</feature>
<dbReference type="InterPro" id="IPR019002">
    <property type="entry name" value="Ribosome_biogenesis_Nop16"/>
</dbReference>
<feature type="region of interest" description="Disordered" evidence="8">
    <location>
        <begin position="1"/>
        <end position="28"/>
    </location>
</feature>
<evidence type="ECO:0000256" key="3">
    <source>
        <dbReference type="ARBA" id="ARBA00008479"/>
    </source>
</evidence>
<dbReference type="GO" id="GO:0042273">
    <property type="term" value="P:ribosomal large subunit biogenesis"/>
    <property type="evidence" value="ECO:0007669"/>
    <property type="project" value="TreeGrafter"/>
</dbReference>
<reference evidence="10" key="3">
    <citation type="journal article" date="2010" name="Genome Res.">
        <title>Population genomic sequencing of Coccidioides fungi reveals recent hybridization and transposon control.</title>
        <authorList>
            <person name="Neafsey D.E."/>
            <person name="Barker B.M."/>
            <person name="Sharpton T.J."/>
            <person name="Stajich J.E."/>
            <person name="Park D.J."/>
            <person name="Whiston E."/>
            <person name="Hung C.-Y."/>
            <person name="McMahan C."/>
            <person name="White J."/>
            <person name="Sykes S."/>
            <person name="Heiman D."/>
            <person name="Young S."/>
            <person name="Zeng Q."/>
            <person name="Abouelleil A."/>
            <person name="Aftuck L."/>
            <person name="Bessette D."/>
            <person name="Brown A."/>
            <person name="FitzGerald M."/>
            <person name="Lui A."/>
            <person name="Macdonald J.P."/>
            <person name="Priest M."/>
            <person name="Orbach M.J."/>
            <person name="Galgiani J.N."/>
            <person name="Kirkland T.N."/>
            <person name="Cole G.T."/>
            <person name="Birren B.W."/>
            <person name="Henn M.R."/>
            <person name="Taylor J.W."/>
            <person name="Rounsley S.D."/>
        </authorList>
    </citation>
    <scope>NUCLEOTIDE SEQUENCE [LARGE SCALE GENOMIC DNA]</scope>
    <source>
        <strain evidence="10">RMSCC 3488</strain>
    </source>
</reference>
<comment type="subcellular location">
    <subcellularLocation>
        <location evidence="2">Nucleus</location>
        <location evidence="2">Nucleolus</location>
    </subcellularLocation>
</comment>
<keyword evidence="7" id="KW-0687">Ribonucleoprotein</keyword>
<comment type="similarity">
    <text evidence="3">Belongs to the NOP16 family.</text>
</comment>
<feature type="compositionally biased region" description="Basic residues" evidence="8">
    <location>
        <begin position="225"/>
        <end position="235"/>
    </location>
</feature>
<dbReference type="EMBL" id="DS268109">
    <property type="protein sequence ID" value="KMM66432.1"/>
    <property type="molecule type" value="Genomic_DNA"/>
</dbReference>
<dbReference type="PANTHER" id="PTHR13243">
    <property type="entry name" value="HSPC111 PROTEIN-RELATED"/>
    <property type="match status" value="1"/>
</dbReference>
<reference evidence="9 10" key="1">
    <citation type="submission" date="2007-06" db="EMBL/GenBank/DDBJ databases">
        <title>The Genome Sequence of Coccidioides posadasii RMSCC_3488.</title>
        <authorList>
            <consortium name="Coccidioides Genome Resources Consortium"/>
            <consortium name="The Broad Institute Genome Sequencing Platform"/>
            <person name="Henn M.R."/>
            <person name="Sykes S."/>
            <person name="Young S."/>
            <person name="Jaffe D."/>
            <person name="Berlin A."/>
            <person name="Alvarez P."/>
            <person name="Butler J."/>
            <person name="Gnerre S."/>
            <person name="Grabherr M."/>
            <person name="Mauceli E."/>
            <person name="Brockman W."/>
            <person name="Kodira C."/>
            <person name="Alvarado L."/>
            <person name="Zeng Q."/>
            <person name="Crawford M."/>
            <person name="Antoine C."/>
            <person name="Devon K."/>
            <person name="Galgiani J."/>
            <person name="Orsborn K."/>
            <person name="Lewis M.L."/>
            <person name="Nusbaum C."/>
            <person name="Galagan J."/>
            <person name="Birren B."/>
        </authorList>
    </citation>
    <scope>NUCLEOTIDE SEQUENCE [LARGE SCALE GENOMIC DNA]</scope>
    <source>
        <strain evidence="9 10">RMSCC 3488</strain>
    </source>
</reference>
<evidence type="ECO:0000256" key="8">
    <source>
        <dbReference type="SAM" id="MobiDB-lite"/>
    </source>
</evidence>
<comment type="function">
    <text evidence="1">Involved in the biogenesis of the 60S ribosomal subunit.</text>
</comment>
<keyword evidence="6" id="KW-0539">Nucleus</keyword>
<evidence type="ECO:0000256" key="2">
    <source>
        <dbReference type="ARBA" id="ARBA00004604"/>
    </source>
</evidence>
<dbReference type="Proteomes" id="UP000054567">
    <property type="component" value="Unassembled WGS sequence"/>
</dbReference>
<sequence length="235" mass="26341">MGRILQKKKNRSSAPKIKIKSGKSKSGKKKINVLGNSIIAQNWDKKLTLAQNYRRLGLATRLNAPTGGVEKGVSSGALNNISSLATKGKTAAQIQPSEARVERDPETGKILRIIQPDQDGDDGTIEVAGHKRRRTNPLDDPLNELSDVEDSTLRDTGASTDVVSALERQAAAEEERVKKRKPRHQSKREEEWLQRLVDKYGDDVPAMVRDRKLNPMQQTEGDIRRRLRKWHGNKK</sequence>
<dbReference type="GO" id="GO:1990904">
    <property type="term" value="C:ribonucleoprotein complex"/>
    <property type="evidence" value="ECO:0007669"/>
    <property type="project" value="UniProtKB-KW"/>
</dbReference>
<proteinExistence type="inferred from homology"/>
<evidence type="ECO:0000256" key="6">
    <source>
        <dbReference type="ARBA" id="ARBA00023242"/>
    </source>
</evidence>
<dbReference type="PANTHER" id="PTHR13243:SF1">
    <property type="entry name" value="NUCLEOLAR PROTEIN 16"/>
    <property type="match status" value="1"/>
</dbReference>